<reference evidence="3 4" key="1">
    <citation type="submission" date="2024-10" db="EMBL/GenBank/DDBJ databases">
        <authorList>
            <person name="Kim D."/>
        </authorList>
    </citation>
    <scope>NUCLEOTIDE SEQUENCE [LARGE SCALE GENOMIC DNA]</scope>
    <source>
        <strain evidence="3">BH-2024</strain>
    </source>
</reference>
<feature type="region of interest" description="Disordered" evidence="1">
    <location>
        <begin position="344"/>
        <end position="365"/>
    </location>
</feature>
<feature type="region of interest" description="Disordered" evidence="1">
    <location>
        <begin position="382"/>
        <end position="420"/>
    </location>
</feature>
<feature type="compositionally biased region" description="Low complexity" evidence="1">
    <location>
        <begin position="382"/>
        <end position="392"/>
    </location>
</feature>
<dbReference type="Pfam" id="PF02214">
    <property type="entry name" value="BTB_2"/>
    <property type="match status" value="1"/>
</dbReference>
<dbReference type="PANTHER" id="PTHR11145">
    <property type="entry name" value="BTB/POZ DOMAIN-CONTAINING ADAPTER FOR CUL3-MEDIATED RHOA DEGRADATION PROTEIN FAMILY MEMBER"/>
    <property type="match status" value="1"/>
</dbReference>
<dbReference type="InterPro" id="IPR003131">
    <property type="entry name" value="T1-type_BTB"/>
</dbReference>
<dbReference type="PROSITE" id="PS50097">
    <property type="entry name" value="BTB"/>
    <property type="match status" value="1"/>
</dbReference>
<dbReference type="Proteomes" id="UP001620626">
    <property type="component" value="Unassembled WGS sequence"/>
</dbReference>
<comment type="caution">
    <text evidence="3">The sequence shown here is derived from an EMBL/GenBank/DDBJ whole genome shotgun (WGS) entry which is preliminary data.</text>
</comment>
<evidence type="ECO:0000256" key="1">
    <source>
        <dbReference type="SAM" id="MobiDB-lite"/>
    </source>
</evidence>
<evidence type="ECO:0000259" key="2">
    <source>
        <dbReference type="PROSITE" id="PS50097"/>
    </source>
</evidence>
<protein>
    <recommendedName>
        <fullName evidence="2">BTB domain-containing protein</fullName>
    </recommendedName>
</protein>
<organism evidence="3 4">
    <name type="scientific">Heterodera trifolii</name>
    <dbReference type="NCBI Taxonomy" id="157864"/>
    <lineage>
        <taxon>Eukaryota</taxon>
        <taxon>Metazoa</taxon>
        <taxon>Ecdysozoa</taxon>
        <taxon>Nematoda</taxon>
        <taxon>Chromadorea</taxon>
        <taxon>Rhabditida</taxon>
        <taxon>Tylenchina</taxon>
        <taxon>Tylenchomorpha</taxon>
        <taxon>Tylenchoidea</taxon>
        <taxon>Heteroderidae</taxon>
        <taxon>Heteroderinae</taxon>
        <taxon>Heterodera</taxon>
    </lineage>
</organism>
<dbReference type="Gene3D" id="3.30.710.10">
    <property type="entry name" value="Potassium Channel Kv1.1, Chain A"/>
    <property type="match status" value="1"/>
</dbReference>
<sequence length="420" mass="45854">MTDSNSEEAANKQSLQKHLFASHGQYVKLNVGGSLFLTTVDTLTKYDSMLKAMFSGRMEVRRDTDGYVLIDRCGKHFGLVLNFLREGTLPLPDCRTEVLEILTEAKYYLLQELVDLCYSSLKALHHDQLVSTLGICRVPVVVSKKQVEQIVQSCAGKPVIELLMNRQNNKYSYNASSDENFLRNQELFDKLILRFNNRVLFIKNIGIGSSEICQWTFYGKTNRKIEICCTSIVYATDKKQTKVEFPEARIYEEALNVLLTFDQGELSGGAGVCTRCRGQNDDDFLVEFPAELGQTGAKRLSSAQQQENTALGGGGGAVGSVMCNGRIDWRLEQLALNSTLFATSSTTTNSGTSADEGAYSGHQMRRKGAAASMAIGETTSTATAASSATVTTTGGGPSSIVPMNHRGGAAGQRKMSECDD</sequence>
<dbReference type="InterPro" id="IPR045068">
    <property type="entry name" value="BACURD1-3"/>
</dbReference>
<dbReference type="SUPFAM" id="SSF54695">
    <property type="entry name" value="POZ domain"/>
    <property type="match status" value="1"/>
</dbReference>
<dbReference type="PANTHER" id="PTHR11145:SF8">
    <property type="entry name" value="RE57120P"/>
    <property type="match status" value="1"/>
</dbReference>
<evidence type="ECO:0000313" key="3">
    <source>
        <dbReference type="EMBL" id="KAL3108627.1"/>
    </source>
</evidence>
<dbReference type="InterPro" id="IPR011333">
    <property type="entry name" value="SKP1/BTB/POZ_sf"/>
</dbReference>
<dbReference type="SMART" id="SM00225">
    <property type="entry name" value="BTB"/>
    <property type="match status" value="1"/>
</dbReference>
<dbReference type="AlphaFoldDB" id="A0ABD2L139"/>
<dbReference type="CDD" id="cd18369">
    <property type="entry name" value="BTB_POZ_KCTD10-like_BACURD"/>
    <property type="match status" value="1"/>
</dbReference>
<keyword evidence="4" id="KW-1185">Reference proteome</keyword>
<dbReference type="EMBL" id="JBICBT010000590">
    <property type="protein sequence ID" value="KAL3108627.1"/>
    <property type="molecule type" value="Genomic_DNA"/>
</dbReference>
<proteinExistence type="predicted"/>
<gene>
    <name evidence="3" type="ORF">niasHT_015549</name>
</gene>
<name>A0ABD2L139_9BILA</name>
<accession>A0ABD2L139</accession>
<feature type="compositionally biased region" description="Low complexity" evidence="1">
    <location>
        <begin position="344"/>
        <end position="353"/>
    </location>
</feature>
<feature type="domain" description="BTB" evidence="2">
    <location>
        <begin position="25"/>
        <end position="93"/>
    </location>
</feature>
<dbReference type="InterPro" id="IPR000210">
    <property type="entry name" value="BTB/POZ_dom"/>
</dbReference>
<dbReference type="FunFam" id="3.30.710.10:FF:000046">
    <property type="entry name" value="BTB/POZ domain-containing protein KCTD7 isoform X1"/>
    <property type="match status" value="1"/>
</dbReference>
<evidence type="ECO:0000313" key="4">
    <source>
        <dbReference type="Proteomes" id="UP001620626"/>
    </source>
</evidence>